<evidence type="ECO:0000313" key="1">
    <source>
        <dbReference type="EMBL" id="KKO07989.1"/>
    </source>
</evidence>
<name>A0A0F9YT69_9ZZZZ</name>
<evidence type="ECO:0008006" key="2">
    <source>
        <dbReference type="Google" id="ProtNLM"/>
    </source>
</evidence>
<organism evidence="1">
    <name type="scientific">marine sediment metagenome</name>
    <dbReference type="NCBI Taxonomy" id="412755"/>
    <lineage>
        <taxon>unclassified sequences</taxon>
        <taxon>metagenomes</taxon>
        <taxon>ecological metagenomes</taxon>
    </lineage>
</organism>
<comment type="caution">
    <text evidence="1">The sequence shown here is derived from an EMBL/GenBank/DDBJ whole genome shotgun (WGS) entry which is preliminary data.</text>
</comment>
<dbReference type="EMBL" id="LAZR01000011">
    <property type="protein sequence ID" value="KKO07989.1"/>
    <property type="molecule type" value="Genomic_DNA"/>
</dbReference>
<proteinExistence type="predicted"/>
<sequence length="194" mass="21940">MKKISLILVFLTAQLAQSQIQDFSEKGNGLINLERHQFTINLLGPGIRYELGLFKNVSVSTSFSPAFANYQEGYALGFAWHTRIRYYHNFQERLDINKNVVGNSANYIAPARSIFWEPVQFADNISDGNSNYAFAFYGGVYGIQRTNRKGFNINAEVGYGYFRGDGLDNGHGFMVNFTLGWVATKRKSTKPTFD</sequence>
<gene>
    <name evidence="1" type="ORF">LCGC14_0053310</name>
</gene>
<protein>
    <recommendedName>
        <fullName evidence="2">Outer membrane protein beta-barrel domain-containing protein</fullName>
    </recommendedName>
</protein>
<reference evidence="1" key="1">
    <citation type="journal article" date="2015" name="Nature">
        <title>Complex archaea that bridge the gap between prokaryotes and eukaryotes.</title>
        <authorList>
            <person name="Spang A."/>
            <person name="Saw J.H."/>
            <person name="Jorgensen S.L."/>
            <person name="Zaremba-Niedzwiedzka K."/>
            <person name="Martijn J."/>
            <person name="Lind A.E."/>
            <person name="van Eijk R."/>
            <person name="Schleper C."/>
            <person name="Guy L."/>
            <person name="Ettema T.J."/>
        </authorList>
    </citation>
    <scope>NUCLEOTIDE SEQUENCE</scope>
</reference>
<dbReference type="AlphaFoldDB" id="A0A0F9YT69"/>
<accession>A0A0F9YT69</accession>